<dbReference type="PROSITE" id="PS51009">
    <property type="entry name" value="CYTCII"/>
    <property type="match status" value="1"/>
</dbReference>
<accession>A0A0K2VY12</accession>
<dbReference type="InterPro" id="IPR002321">
    <property type="entry name" value="Cyt_c_II"/>
</dbReference>
<dbReference type="GO" id="GO:0009055">
    <property type="term" value="F:electron transfer activity"/>
    <property type="evidence" value="ECO:0007669"/>
    <property type="project" value="InterPro"/>
</dbReference>
<dbReference type="InterPro" id="IPR010980">
    <property type="entry name" value="Cyt_c/b562"/>
</dbReference>
<dbReference type="GO" id="GO:0005506">
    <property type="term" value="F:iron ion binding"/>
    <property type="evidence" value="ECO:0007669"/>
    <property type="project" value="InterPro"/>
</dbReference>
<dbReference type="GO" id="GO:0022900">
    <property type="term" value="P:electron transport chain"/>
    <property type="evidence" value="ECO:0007669"/>
    <property type="project" value="InterPro"/>
</dbReference>
<proteinExistence type="predicted"/>
<evidence type="ECO:0000313" key="2">
    <source>
        <dbReference type="Proteomes" id="UP000182888"/>
    </source>
</evidence>
<dbReference type="Pfam" id="PF01322">
    <property type="entry name" value="Cytochrom_C_2"/>
    <property type="match status" value="1"/>
</dbReference>
<dbReference type="AlphaFoldDB" id="A0A0K2VY12"/>
<dbReference type="EMBL" id="CCND01000012">
    <property type="protein sequence ID" value="CDX56515.1"/>
    <property type="molecule type" value="Genomic_DNA"/>
</dbReference>
<sequence length="187" mass="19305">MRHRVALGSAMLALAGPLILAPTLLAGPGDPIVAARQASMKEMAAAAKAIAEMFGGRRAYEPAAFKAAARTLSARTGDALIGEFPRGTLGAPSAARPEIDDARPEFEALARHIGRLADALADKAGNAPAGITADMRMAGPPLDGGSLLGKRAGAAEANPAKMPAEHLLHLVLQDCTSCHSKFRRKVE</sequence>
<dbReference type="Proteomes" id="UP000182888">
    <property type="component" value="Unassembled WGS sequence"/>
</dbReference>
<dbReference type="Gene3D" id="1.20.120.10">
    <property type="entry name" value="Cytochrome c/b562"/>
    <property type="match status" value="1"/>
</dbReference>
<name>A0A0K2VY12_MESPL</name>
<protein>
    <submittedName>
        <fullName evidence="1">Putative cytochrome c-like protein</fullName>
    </submittedName>
</protein>
<reference evidence="2" key="1">
    <citation type="submission" date="2014-08" db="EMBL/GenBank/DDBJ databases">
        <authorList>
            <person name="Edwards T."/>
        </authorList>
    </citation>
    <scope>NUCLEOTIDE SEQUENCE [LARGE SCALE GENOMIC DNA]</scope>
</reference>
<dbReference type="GO" id="GO:0020037">
    <property type="term" value="F:heme binding"/>
    <property type="evidence" value="ECO:0007669"/>
    <property type="project" value="InterPro"/>
</dbReference>
<gene>
    <name evidence="1" type="ORF">MPL1032_20577</name>
</gene>
<dbReference type="SUPFAM" id="SSF47175">
    <property type="entry name" value="Cytochromes"/>
    <property type="match status" value="1"/>
</dbReference>
<organism evidence="1 2">
    <name type="scientific">Mesorhizobium plurifarium</name>
    <dbReference type="NCBI Taxonomy" id="69974"/>
    <lineage>
        <taxon>Bacteria</taxon>
        <taxon>Pseudomonadati</taxon>
        <taxon>Pseudomonadota</taxon>
        <taxon>Alphaproteobacteria</taxon>
        <taxon>Hyphomicrobiales</taxon>
        <taxon>Phyllobacteriaceae</taxon>
        <taxon>Mesorhizobium</taxon>
    </lineage>
</organism>
<evidence type="ECO:0000313" key="1">
    <source>
        <dbReference type="EMBL" id="CDX56515.1"/>
    </source>
</evidence>